<dbReference type="Pfam" id="PF18899">
    <property type="entry name" value="DUF5655"/>
    <property type="match status" value="1"/>
</dbReference>
<evidence type="ECO:0000313" key="3">
    <source>
        <dbReference type="Proteomes" id="UP000004095"/>
    </source>
</evidence>
<organism evidence="2 3">
    <name type="scientific">Microscilla marina ATCC 23134</name>
    <dbReference type="NCBI Taxonomy" id="313606"/>
    <lineage>
        <taxon>Bacteria</taxon>
        <taxon>Pseudomonadati</taxon>
        <taxon>Bacteroidota</taxon>
        <taxon>Cytophagia</taxon>
        <taxon>Cytophagales</taxon>
        <taxon>Microscillaceae</taxon>
        <taxon>Microscilla</taxon>
    </lineage>
</organism>
<dbReference type="eggNOG" id="ENOG502Z9ZF">
    <property type="taxonomic scope" value="Bacteria"/>
</dbReference>
<dbReference type="Pfam" id="PF14117">
    <property type="entry name" value="DUF4287"/>
    <property type="match status" value="1"/>
</dbReference>
<sequence>MANAFAILVLLVNNKSKTMMEQGLLDKTGKSLEHWIGVLEQTGIDKHKAMMDYLKSEHGFTHGFANFVALKARKADAGSMEDTDLLAAQYKGKEALLPIYEQLIEVIETLGNDITQTPKKAGVSIIRKKQFALIKPATKTRIDLGLKIKDKPIGERLQGSGPFGTMCTHRVKIIDINEVDDELIDWLKEAYEKAG</sequence>
<dbReference type="InterPro" id="IPR043714">
    <property type="entry name" value="DUF5655"/>
</dbReference>
<feature type="domain" description="DUF5655" evidence="1">
    <location>
        <begin position="88"/>
        <end position="192"/>
    </location>
</feature>
<gene>
    <name evidence="2" type="ORF">M23134_03632</name>
</gene>
<dbReference type="InterPro" id="IPR025629">
    <property type="entry name" value="DUF4287"/>
</dbReference>
<dbReference type="Proteomes" id="UP000004095">
    <property type="component" value="Unassembled WGS sequence"/>
</dbReference>
<reference evidence="2 3" key="1">
    <citation type="submission" date="2007-01" db="EMBL/GenBank/DDBJ databases">
        <authorList>
            <person name="Haygood M."/>
            <person name="Podell S."/>
            <person name="Anderson C."/>
            <person name="Hopkinson B."/>
            <person name="Roe K."/>
            <person name="Barbeau K."/>
            <person name="Gaasterland T."/>
            <person name="Ferriera S."/>
            <person name="Johnson J."/>
            <person name="Kravitz S."/>
            <person name="Beeson K."/>
            <person name="Sutton G."/>
            <person name="Rogers Y.-H."/>
            <person name="Friedman R."/>
            <person name="Frazier M."/>
            <person name="Venter J.C."/>
        </authorList>
    </citation>
    <scope>NUCLEOTIDE SEQUENCE [LARGE SCALE GENOMIC DNA]</scope>
    <source>
        <strain evidence="2 3">ATCC 23134</strain>
    </source>
</reference>
<dbReference type="EMBL" id="AAWS01000028">
    <property type="protein sequence ID" value="EAY26980.1"/>
    <property type="molecule type" value="Genomic_DNA"/>
</dbReference>
<protein>
    <recommendedName>
        <fullName evidence="1">DUF5655 domain-containing protein</fullName>
    </recommendedName>
</protein>
<comment type="caution">
    <text evidence="2">The sequence shown here is derived from an EMBL/GenBank/DDBJ whole genome shotgun (WGS) entry which is preliminary data.</text>
</comment>
<name>A1ZRS5_MICM2</name>
<keyword evidence="3" id="KW-1185">Reference proteome</keyword>
<evidence type="ECO:0000259" key="1">
    <source>
        <dbReference type="Pfam" id="PF18899"/>
    </source>
</evidence>
<evidence type="ECO:0000313" key="2">
    <source>
        <dbReference type="EMBL" id="EAY26980.1"/>
    </source>
</evidence>
<proteinExistence type="predicted"/>
<dbReference type="AlphaFoldDB" id="A1ZRS5"/>
<accession>A1ZRS5</accession>